<dbReference type="Proteomes" id="UP001143910">
    <property type="component" value="Unassembled WGS sequence"/>
</dbReference>
<organism evidence="1 2">
    <name type="scientific">Zarea fungicola</name>
    <dbReference type="NCBI Taxonomy" id="93591"/>
    <lineage>
        <taxon>Eukaryota</taxon>
        <taxon>Fungi</taxon>
        <taxon>Dikarya</taxon>
        <taxon>Ascomycota</taxon>
        <taxon>Pezizomycotina</taxon>
        <taxon>Sordariomycetes</taxon>
        <taxon>Hypocreomycetidae</taxon>
        <taxon>Hypocreales</taxon>
        <taxon>Cordycipitaceae</taxon>
        <taxon>Zarea</taxon>
    </lineage>
</organism>
<gene>
    <name evidence="1" type="ORF">NQ176_g1562</name>
</gene>
<evidence type="ECO:0000313" key="2">
    <source>
        <dbReference type="Proteomes" id="UP001143910"/>
    </source>
</evidence>
<evidence type="ECO:0000313" key="1">
    <source>
        <dbReference type="EMBL" id="KAJ2982185.1"/>
    </source>
</evidence>
<proteinExistence type="predicted"/>
<reference evidence="1" key="1">
    <citation type="submission" date="2022-08" db="EMBL/GenBank/DDBJ databases">
        <title>Genome Sequence of Lecanicillium fungicola.</title>
        <authorList>
            <person name="Buettner E."/>
        </authorList>
    </citation>
    <scope>NUCLEOTIDE SEQUENCE</scope>
    <source>
        <strain evidence="1">Babe33</strain>
    </source>
</reference>
<accession>A0ACC1NSB6</accession>
<sequence>MRTTSLSIILGLFANTGVSNEVSSGFNAFQAAQVMVDKAGKSWEWGTAAEALLELYNPELTVYSNNAFPGGKIPNADPNTFALKYARQFINTNSQVFVGNSAVGDPASLGVSAILLGQSDQKYIDASNREADYLLNVAPKYSNGAISHRPDVAELWADNVAMSFPFLAYLAVQHNDVSLMTKTVQQISLYRDVLKAGDRNWRHIIGPQSQDTGLWSSGNGWAVLGMTRVLHTLQRWPASSGALGSQAGQLKSWIKEIFDGAMQSNTDNGLLRNYINDGSWFGEISGTSLISAMVYRMAVNDPAMFGADYIAWADKNRRTVASKQGNDGVFSPAVNPYNWHDHTQYTSGSPEGQAFTVMLYTAYRDCVNAGVCQAAPSATTISKPGIGPIDVLTVLNAPLQFSAMPDPTGTVCGAVESCDAPGCAGKFVGEAVNPVCSTGSKQGCQCTPSSATCGPPQSCDAGGCSGSFNGLGNVKYAKCTKNFVGCDCLPQADTCGPPQSCDKNDCSGSFNGLGNVKYAKCTKNFIGCDCLPQADTCGPPQSCDKNDCNGSFNGLGNVKYAKCTNNFLGCDCLPQDDTCGTPVSCDKNDCKGSFNGLGNVRYAKCTNNFIGCDCLPQPDTCGPPKSCDDNDCKGSFNGLGNVKYGKCTVNFVGCDCIPKPSTCGSPKSCDANGCKGSFNGLGNPDTCGPPQPCNKNGCNGKLNSSNGKSFCTGNFVGCQCNGPPPPPPQPTHSQVPENPGGTDLIINSGCVLVNGSPRCNANAGHISAIYQSSYHVNADQGEYSTATILASFDESQWYAPMLPPGCQLNARWPRNYGQVFFGADNCLYDASSNRIDGQCCDTPDSSHNGAQVNPWRDPRPAGSCKRTPGFGFVHFEISIKGWVPNGDPSSLWHQLGGCGALTLKRFGTNNDVQVDGSNANIGAYQSEYLLTFNIDILFKDGCVGRAMVSAGAPAGWYC</sequence>
<keyword evidence="2" id="KW-1185">Reference proteome</keyword>
<dbReference type="EMBL" id="JANJQO010000090">
    <property type="protein sequence ID" value="KAJ2982185.1"/>
    <property type="molecule type" value="Genomic_DNA"/>
</dbReference>
<protein>
    <submittedName>
        <fullName evidence="1">Uncharacterized protein</fullName>
    </submittedName>
</protein>
<comment type="caution">
    <text evidence="1">The sequence shown here is derived from an EMBL/GenBank/DDBJ whole genome shotgun (WGS) entry which is preliminary data.</text>
</comment>
<name>A0ACC1NSB6_9HYPO</name>